<reference evidence="3 4" key="1">
    <citation type="submission" date="2020-10" db="EMBL/GenBank/DDBJ databases">
        <title>Sequencing the genomes of 1000 actinobacteria strains.</title>
        <authorList>
            <person name="Klenk H.-P."/>
        </authorList>
    </citation>
    <scope>NUCLEOTIDE SEQUENCE [LARGE SCALE GENOMIC DNA]</scope>
    <source>
        <strain evidence="3 4">DSM 46744</strain>
    </source>
</reference>
<sequence length="184" mass="18858">MSEPDERPAEHGRPAPRPDTGPMRFFSGPPGPMAPPGTPLSAPPPASPEFLADRASAPPSPSPVPPPRPHGEARVPAEHGGAGVDGRIAIEDAVLAKIAELSALDVRGVVALSVPDGDGDGGVRVRVRDDEVTVDLGIVVAYGTVIRDVAAAVQENAARMAGLMLGMRVAAVNVSVEDVRRPTA</sequence>
<proteinExistence type="inferred from homology"/>
<dbReference type="PANTHER" id="PTHR34297">
    <property type="entry name" value="HYPOTHETICAL CYTOSOLIC PROTEIN-RELATED"/>
    <property type="match status" value="1"/>
</dbReference>
<evidence type="ECO:0000256" key="1">
    <source>
        <dbReference type="ARBA" id="ARBA00005721"/>
    </source>
</evidence>
<feature type="compositionally biased region" description="Pro residues" evidence="2">
    <location>
        <begin position="29"/>
        <end position="47"/>
    </location>
</feature>
<comment type="caution">
    <text evidence="3">The sequence shown here is derived from an EMBL/GenBank/DDBJ whole genome shotgun (WGS) entry which is preliminary data.</text>
</comment>
<accession>A0ABR9JYX3</accession>
<dbReference type="PANTHER" id="PTHR34297:SF3">
    <property type="entry name" value="ALKALINE SHOCK PROTEIN 23"/>
    <property type="match status" value="1"/>
</dbReference>
<dbReference type="InterPro" id="IPR005531">
    <property type="entry name" value="Asp23"/>
</dbReference>
<dbReference type="Proteomes" id="UP000627838">
    <property type="component" value="Unassembled WGS sequence"/>
</dbReference>
<gene>
    <name evidence="3" type="ORF">H4W34_005612</name>
</gene>
<feature type="compositionally biased region" description="Basic and acidic residues" evidence="2">
    <location>
        <begin position="1"/>
        <end position="13"/>
    </location>
</feature>
<evidence type="ECO:0000256" key="2">
    <source>
        <dbReference type="SAM" id="MobiDB-lite"/>
    </source>
</evidence>
<dbReference type="Pfam" id="PF03780">
    <property type="entry name" value="Asp23"/>
    <property type="match status" value="1"/>
</dbReference>
<keyword evidence="4" id="KW-1185">Reference proteome</keyword>
<evidence type="ECO:0000313" key="3">
    <source>
        <dbReference type="EMBL" id="MBE1535779.1"/>
    </source>
</evidence>
<evidence type="ECO:0000313" key="4">
    <source>
        <dbReference type="Proteomes" id="UP000627838"/>
    </source>
</evidence>
<name>A0ABR9JYX3_9ACTN</name>
<comment type="similarity">
    <text evidence="1">Belongs to the asp23 family.</text>
</comment>
<organism evidence="3 4">
    <name type="scientific">Actinomadura algeriensis</name>
    <dbReference type="NCBI Taxonomy" id="1679523"/>
    <lineage>
        <taxon>Bacteria</taxon>
        <taxon>Bacillati</taxon>
        <taxon>Actinomycetota</taxon>
        <taxon>Actinomycetes</taxon>
        <taxon>Streptosporangiales</taxon>
        <taxon>Thermomonosporaceae</taxon>
        <taxon>Actinomadura</taxon>
    </lineage>
</organism>
<feature type="compositionally biased region" description="Pro residues" evidence="2">
    <location>
        <begin position="58"/>
        <end position="68"/>
    </location>
</feature>
<dbReference type="RefSeq" id="WP_192761920.1">
    <property type="nucleotide sequence ID" value="NZ_JADBDZ010000001.1"/>
</dbReference>
<feature type="region of interest" description="Disordered" evidence="2">
    <location>
        <begin position="1"/>
        <end position="82"/>
    </location>
</feature>
<dbReference type="EMBL" id="JADBDZ010000001">
    <property type="protein sequence ID" value="MBE1535779.1"/>
    <property type="molecule type" value="Genomic_DNA"/>
</dbReference>
<protein>
    <submittedName>
        <fullName evidence="3">Alkaline shock family protein YloU</fullName>
    </submittedName>
</protein>